<dbReference type="PROSITE" id="PS50125">
    <property type="entry name" value="GUANYLATE_CYCLASE_2"/>
    <property type="match status" value="1"/>
</dbReference>
<sequence length="1125" mass="125984">MICSNCHFENPDGIKFCGNCGSPQHLLCPSCGFENPPGFKFCGNCGVPLGKQAAGLSQPAKVRQRREKTEAERRHLTVLFCDLVGSTALSDELDPEDLRVLITEYQKVCEKVVARYEGHVAQYLGDGILVYFGYPTAHENDAHRAVSSGLGILEAVQKFSKHLRESNHSGISVRIGIHTGHVVVGDMGGTGQAQQLALGATPNIAARLEGLAEPDTVIISADTYKLIQRYFSCENKGAQTVKGISYPVEIYQVMGENTARSRFEANQAHMDQTPIVGREKEINRLMELWETAKHGNSQTIMLSGEAGIGKSRVLQQMIVHVASDSNAWLMNHQCSPYHKRTPYYAFVQAIKDVALQFEGDEPANEQIKRLEGFLLQQGLPLEGMVPLFAQIMGISLEDSNYQPTPFGLDQQKEKLTKAFLKMFLGRAVKQNLLVIFEDLHWADPYTIDVIEHLINRPPVYNILTILSFRPEFDPPWPIQPHIVPLPLTNLPGSAVEEIVSNVAGGKLLPQELKDQIIQKTDGVPLFTEELTKMVLGSEMVKEHEDRYELTGPLSSLQIPSSLHDSLIARLDRMSNTKEVAQIGAVIGREFSHELINVASRMEANALQACLSQLVESEILLELGIRPHTTFRFRHALIRDAAYESLLKSQRKNYHLRIANDLTNNFPDTVKNKPEMLAYQFEKAGSPVEASAHWVKAGERAKQRLAYDEAHNFLERGLSLIYQMSTGEERSKLELKALSIQVPLLMITKGWVSIPAFKASCRMKELAEAQEDATSLFEALRGVITYQLFIGNPDKALQHATDALEIAKKLQIPDLIIEGHRLIGQSSIYAGSYQQSLESFEKAIVLSGSNRNSSKNYFISADPGIFSLIQSSHVIFCLGYPDQARERAEIALLKANKMKQPYGQVLCNFLSSNVACLVGDFEKGMAYGEKCKTLCEEYGITMFASESMNFLGYVLVQMDDAEKGLQAMQESLKWRIEHNIMAGIHLHMHNIISGFLYIRDFDRGVQAISQAEDFIKKSGDRYFLSEIYRLKGEFLLARYGEERTVEIEKYYKKSRQIAKKQHAKSLELRTAMSTARLWSKQGKNSEALKLVSEVYDWFTEGFTTQDLTEARELIEAISANTTLSGN</sequence>
<dbReference type="PROSITE" id="PS50005">
    <property type="entry name" value="TPR"/>
    <property type="match status" value="1"/>
</dbReference>
<dbReference type="InterPro" id="IPR027417">
    <property type="entry name" value="P-loop_NTPase"/>
</dbReference>
<dbReference type="Gene3D" id="3.40.50.300">
    <property type="entry name" value="P-loop containing nucleotide triphosphate hydrolases"/>
    <property type="match status" value="1"/>
</dbReference>
<feature type="repeat" description="TPR" evidence="3">
    <location>
        <begin position="816"/>
        <end position="849"/>
    </location>
</feature>
<evidence type="ECO:0000259" key="4">
    <source>
        <dbReference type="PROSITE" id="PS50125"/>
    </source>
</evidence>
<dbReference type="PANTHER" id="PTHR16305">
    <property type="entry name" value="TESTICULAR SOLUBLE ADENYLYL CYCLASE"/>
    <property type="match status" value="1"/>
</dbReference>
<keyword evidence="3" id="KW-0802">TPR repeat</keyword>
<evidence type="ECO:0000256" key="2">
    <source>
        <dbReference type="ARBA" id="ARBA00022840"/>
    </source>
</evidence>
<dbReference type="SMART" id="SM00044">
    <property type="entry name" value="CYCc"/>
    <property type="match status" value="1"/>
</dbReference>
<gene>
    <name evidence="5" type="ORF">QQ020_12745</name>
</gene>
<dbReference type="Gene3D" id="3.30.70.1230">
    <property type="entry name" value="Nucleotide cyclase"/>
    <property type="match status" value="1"/>
</dbReference>
<dbReference type="InterPro" id="IPR041664">
    <property type="entry name" value="AAA_16"/>
</dbReference>
<dbReference type="InterPro" id="IPR019734">
    <property type="entry name" value="TPR_rpt"/>
</dbReference>
<dbReference type="PANTHER" id="PTHR16305:SF28">
    <property type="entry name" value="GUANYLATE CYCLASE DOMAIN-CONTAINING PROTEIN"/>
    <property type="match status" value="1"/>
</dbReference>
<dbReference type="Gene3D" id="1.25.40.10">
    <property type="entry name" value="Tetratricopeptide repeat domain"/>
    <property type="match status" value="2"/>
</dbReference>
<dbReference type="InterPro" id="IPR025874">
    <property type="entry name" value="DZR"/>
</dbReference>
<dbReference type="InterPro" id="IPR011990">
    <property type="entry name" value="TPR-like_helical_dom_sf"/>
</dbReference>
<feature type="domain" description="Guanylate cyclase" evidence="4">
    <location>
        <begin position="77"/>
        <end position="209"/>
    </location>
</feature>
<accession>A0ABT8L6T8</accession>
<evidence type="ECO:0000256" key="1">
    <source>
        <dbReference type="ARBA" id="ARBA00022741"/>
    </source>
</evidence>
<name>A0ABT8L6T8_9BACT</name>
<keyword evidence="6" id="KW-1185">Reference proteome</keyword>
<keyword evidence="1" id="KW-0547">Nucleotide-binding</keyword>
<protein>
    <submittedName>
        <fullName evidence="5">Adenylate/guanylate cyclase domain-containing protein</fullName>
    </submittedName>
</protein>
<dbReference type="InterPro" id="IPR001054">
    <property type="entry name" value="A/G_cyclase"/>
</dbReference>
<dbReference type="Proteomes" id="UP001172083">
    <property type="component" value="Unassembled WGS sequence"/>
</dbReference>
<evidence type="ECO:0000313" key="6">
    <source>
        <dbReference type="Proteomes" id="UP001172083"/>
    </source>
</evidence>
<evidence type="ECO:0000313" key="5">
    <source>
        <dbReference type="EMBL" id="MDN5212926.1"/>
    </source>
</evidence>
<dbReference type="Pfam" id="PF00211">
    <property type="entry name" value="Guanylate_cyc"/>
    <property type="match status" value="1"/>
</dbReference>
<dbReference type="EMBL" id="JAUJEB010000001">
    <property type="protein sequence ID" value="MDN5212926.1"/>
    <property type="molecule type" value="Genomic_DNA"/>
</dbReference>
<dbReference type="CDD" id="cd07302">
    <property type="entry name" value="CHD"/>
    <property type="match status" value="1"/>
</dbReference>
<organism evidence="5 6">
    <name type="scientific">Agaribacillus aureus</name>
    <dbReference type="NCBI Taxonomy" id="3051825"/>
    <lineage>
        <taxon>Bacteria</taxon>
        <taxon>Pseudomonadati</taxon>
        <taxon>Bacteroidota</taxon>
        <taxon>Cytophagia</taxon>
        <taxon>Cytophagales</taxon>
        <taxon>Splendidivirgaceae</taxon>
        <taxon>Agaribacillus</taxon>
    </lineage>
</organism>
<dbReference type="SUPFAM" id="SSF52540">
    <property type="entry name" value="P-loop containing nucleoside triphosphate hydrolases"/>
    <property type="match status" value="1"/>
</dbReference>
<dbReference type="Pfam" id="PF13191">
    <property type="entry name" value="AAA_16"/>
    <property type="match status" value="1"/>
</dbReference>
<dbReference type="InterPro" id="IPR029787">
    <property type="entry name" value="Nucleotide_cyclase"/>
</dbReference>
<comment type="caution">
    <text evidence="5">The sequence shown here is derived from an EMBL/GenBank/DDBJ whole genome shotgun (WGS) entry which is preliminary data.</text>
</comment>
<keyword evidence="2" id="KW-0067">ATP-binding</keyword>
<proteinExistence type="predicted"/>
<reference evidence="5" key="1">
    <citation type="submission" date="2023-06" db="EMBL/GenBank/DDBJ databases">
        <title>Genomic of Agaribacillus aureum.</title>
        <authorList>
            <person name="Wang G."/>
        </authorList>
    </citation>
    <scope>NUCLEOTIDE SEQUENCE</scope>
    <source>
        <strain evidence="5">BMA12</strain>
    </source>
</reference>
<dbReference type="SUPFAM" id="SSF55073">
    <property type="entry name" value="Nucleotide cyclase"/>
    <property type="match status" value="1"/>
</dbReference>
<dbReference type="Pfam" id="PF12773">
    <property type="entry name" value="DZR"/>
    <property type="match status" value="1"/>
</dbReference>
<dbReference type="SUPFAM" id="SSF48452">
    <property type="entry name" value="TPR-like"/>
    <property type="match status" value="2"/>
</dbReference>
<dbReference type="RefSeq" id="WP_346758243.1">
    <property type="nucleotide sequence ID" value="NZ_JAUJEB010000001.1"/>
</dbReference>
<evidence type="ECO:0000256" key="3">
    <source>
        <dbReference type="PROSITE-ProRule" id="PRU00339"/>
    </source>
</evidence>